<reference evidence="1 2" key="1">
    <citation type="submission" date="2018-05" db="EMBL/GenBank/DDBJ databases">
        <title>Comparative genomics of bacterial root endophytes of switchgrass collected from native prairies over two seasons.</title>
        <authorList>
            <person name="Tang Y."/>
        </authorList>
    </citation>
    <scope>NUCLEOTIDE SEQUENCE [LARGE SCALE GENOMIC DNA]</scope>
    <source>
        <strain evidence="1 2">NFIX32</strain>
    </source>
</reference>
<dbReference type="AlphaFoldDB" id="A0A318HZM9"/>
<organism evidence="1 2">
    <name type="scientific">Burkholderia pyrrocinia</name>
    <name type="common">Pseudomonas pyrrocinia</name>
    <dbReference type="NCBI Taxonomy" id="60550"/>
    <lineage>
        <taxon>Bacteria</taxon>
        <taxon>Pseudomonadati</taxon>
        <taxon>Pseudomonadota</taxon>
        <taxon>Betaproteobacteria</taxon>
        <taxon>Burkholderiales</taxon>
        <taxon>Burkholderiaceae</taxon>
        <taxon>Burkholderia</taxon>
        <taxon>Burkholderia cepacia complex</taxon>
    </lineage>
</organism>
<dbReference type="SUPFAM" id="SSF53756">
    <property type="entry name" value="UDP-Glycosyltransferase/glycogen phosphorylase"/>
    <property type="match status" value="1"/>
</dbReference>
<protein>
    <recommendedName>
        <fullName evidence="3">Glycosyltransferase</fullName>
    </recommendedName>
</protein>
<name>A0A318HZM9_BURPY</name>
<comment type="caution">
    <text evidence="1">The sequence shown here is derived from an EMBL/GenBank/DDBJ whole genome shotgun (WGS) entry which is preliminary data.</text>
</comment>
<gene>
    <name evidence="1" type="ORF">NA66_103338</name>
</gene>
<dbReference type="Proteomes" id="UP000247755">
    <property type="component" value="Unassembled WGS sequence"/>
</dbReference>
<dbReference type="RefSeq" id="WP_072444776.1">
    <property type="nucleotide sequence ID" value="NZ_QJJY01000033.1"/>
</dbReference>
<proteinExistence type="predicted"/>
<evidence type="ECO:0000313" key="2">
    <source>
        <dbReference type="Proteomes" id="UP000247755"/>
    </source>
</evidence>
<sequence>MRVKGDKPKLAVISTYDELCGIASYARAIVGQLSPWFDITVFDLDQYVFRHRSRRIRKMANLEIERICKELKGFDCVNVQLEHGIFGRNKRDAYRRICRIISAAPQLCITFHTVFESEGTNWKAVRALLREFELGKAWSEMIGSRQESSLLGQGIYSAIRRAQWRKNVSVVVHTRREAKTMKLVERISHVHDHPLAYYSDADAQGYTAKATRDSFPLLGSLGKDDVLLGCFGFTGSYKGIDTALRALHLLPDNYHLAIFGGVHPEAIQQGVPLDPYIAELLRIVSPGRNWLEDIGTGHGKAISLTTSVDDLLRLARTRHVSDISRRTHFMGPMSDEQFPHAMAVCDAVLLPYLEVGQSASGPMSMAVNLNRPVIATRTKTFMQFSRYYPGRVELFDIGNYLQLSQIIEAGTFRGNGVQRMENEPDTSTNVETYRKALFATAAT</sequence>
<evidence type="ECO:0008006" key="3">
    <source>
        <dbReference type="Google" id="ProtNLM"/>
    </source>
</evidence>
<accession>A0A318HZM9</accession>
<evidence type="ECO:0000313" key="1">
    <source>
        <dbReference type="EMBL" id="PXX23822.1"/>
    </source>
</evidence>
<dbReference type="EMBL" id="QJJY01000033">
    <property type="protein sequence ID" value="PXX23822.1"/>
    <property type="molecule type" value="Genomic_DNA"/>
</dbReference>
<dbReference type="Gene3D" id="3.40.50.2000">
    <property type="entry name" value="Glycogen Phosphorylase B"/>
    <property type="match status" value="1"/>
</dbReference>